<accession>A0ABW0V3C1</accession>
<organism evidence="1 2">
    <name type="scientific">Kitasatospora cinereorecta</name>
    <dbReference type="NCBI Taxonomy" id="285560"/>
    <lineage>
        <taxon>Bacteria</taxon>
        <taxon>Bacillati</taxon>
        <taxon>Actinomycetota</taxon>
        <taxon>Actinomycetes</taxon>
        <taxon>Kitasatosporales</taxon>
        <taxon>Streptomycetaceae</taxon>
        <taxon>Kitasatospora</taxon>
    </lineage>
</organism>
<keyword evidence="2" id="KW-1185">Reference proteome</keyword>
<name>A0ABW0V3C1_9ACTN</name>
<reference evidence="2" key="1">
    <citation type="journal article" date="2019" name="Int. J. Syst. Evol. Microbiol.">
        <title>The Global Catalogue of Microorganisms (GCM) 10K type strain sequencing project: providing services to taxonomists for standard genome sequencing and annotation.</title>
        <authorList>
            <consortium name="The Broad Institute Genomics Platform"/>
            <consortium name="The Broad Institute Genome Sequencing Center for Infectious Disease"/>
            <person name="Wu L."/>
            <person name="Ma J."/>
        </authorList>
    </citation>
    <scope>NUCLEOTIDE SEQUENCE [LARGE SCALE GENOMIC DNA]</scope>
    <source>
        <strain evidence="2">CGMCC 4.1622</strain>
    </source>
</reference>
<dbReference type="RefSeq" id="WP_346140938.1">
    <property type="nucleotide sequence ID" value="NZ_BAAAUA010000002.1"/>
</dbReference>
<dbReference type="Proteomes" id="UP001596066">
    <property type="component" value="Unassembled WGS sequence"/>
</dbReference>
<comment type="caution">
    <text evidence="1">The sequence shown here is derived from an EMBL/GenBank/DDBJ whole genome shotgun (WGS) entry which is preliminary data.</text>
</comment>
<dbReference type="EMBL" id="JBHSOC010000001">
    <property type="protein sequence ID" value="MFC5639878.1"/>
    <property type="molecule type" value="Genomic_DNA"/>
</dbReference>
<evidence type="ECO:0000313" key="1">
    <source>
        <dbReference type="EMBL" id="MFC5639878.1"/>
    </source>
</evidence>
<protein>
    <recommendedName>
        <fullName evidence="3">LPXTG cell wall anchor domain-containing protein</fullName>
    </recommendedName>
</protein>
<sequence length="172" mass="16380">MTARISRAACAAAAIATGTIVVTVTFAGAAYADGSSSPFSGRTEGGSLVVKSGDIVACEGAGQVVVATTEGGKILSADGPGTKITTPAGAVFETLADKSVKVSFQGADAVVTCPADQVPTTPAFVPKSSLAGVGGSVHGMNTTATVAGGALVAAGLAGGAVVLRRRSGGGRA</sequence>
<gene>
    <name evidence="1" type="ORF">ACFPZF_00695</name>
</gene>
<proteinExistence type="predicted"/>
<evidence type="ECO:0000313" key="2">
    <source>
        <dbReference type="Proteomes" id="UP001596066"/>
    </source>
</evidence>
<evidence type="ECO:0008006" key="3">
    <source>
        <dbReference type="Google" id="ProtNLM"/>
    </source>
</evidence>